<accession>A0ABU1EGF1</accession>
<name>A0ABU1EGF1_9CLOT</name>
<gene>
    <name evidence="10" type="ORF">RGC78_07695</name>
</gene>
<dbReference type="SMART" id="SM00382">
    <property type="entry name" value="AAA"/>
    <property type="match status" value="1"/>
</dbReference>
<feature type="transmembrane region" description="Helical" evidence="7">
    <location>
        <begin position="151"/>
        <end position="174"/>
    </location>
</feature>
<evidence type="ECO:0000259" key="8">
    <source>
        <dbReference type="PROSITE" id="PS50893"/>
    </source>
</evidence>
<dbReference type="EMBL" id="JAVJAN010000017">
    <property type="protein sequence ID" value="MDR5587353.1"/>
    <property type="molecule type" value="Genomic_DNA"/>
</dbReference>
<keyword evidence="5 7" id="KW-1133">Transmembrane helix</keyword>
<evidence type="ECO:0000256" key="1">
    <source>
        <dbReference type="ARBA" id="ARBA00004651"/>
    </source>
</evidence>
<sequence length="570" mass="63652">MNSSNNVMKKNKKLYISMILNVVEGLMSGTNFAVLYFLIKSLVGKTLSRELVMNYSTLLIGIFVLRLIIYTIAYTGGHIAGAEMSQKIRLFLGDKIKKIPLSKFTKVKTGEYINVVTSDVSNYENILTHKLGDIIKNISLLSMLTIFMGSVYFKGGLIIFVATLIMFPALYLSARVVKKYGTEKNNTISENVSNVVEYITGIQTFRAYGLGGTKNQTVTKSMKKYSDISYKYEAKIIPIGSVQAVITGLCMPAIILVGQSSILNGTLNVIDFIMEIMIPTFACKLITAIFVDFTSYKNMMISRRAIERVVDEEEEEISSINFEPKTHEINFDNVCFSYEENEKILKNVSFKAENEKLTAIIGESGSGKSTILNLIVKYYEPQSGQIKIGGTVINNINSSKVLSYISIVDQDVFLFNDSIKNNIRHARQNATDAEIIEACKVANCDSFIRKMEHGYDTFVGENGNSLSGGERQRLSIARAILKNSPILLLDEATASLDIENEIAVKYAVLNLLKNKKTVIMIAHTLSIIQNADKIIVVSDGKIIEQGKHDELINNSGKYYNMWNAEKELYK</sequence>
<dbReference type="PROSITE" id="PS50929">
    <property type="entry name" value="ABC_TM1F"/>
    <property type="match status" value="1"/>
</dbReference>
<dbReference type="SUPFAM" id="SSF90123">
    <property type="entry name" value="ABC transporter transmembrane region"/>
    <property type="match status" value="1"/>
</dbReference>
<feature type="domain" description="ABC transporter" evidence="8">
    <location>
        <begin position="329"/>
        <end position="564"/>
    </location>
</feature>
<dbReference type="Proteomes" id="UP001256646">
    <property type="component" value="Unassembled WGS sequence"/>
</dbReference>
<dbReference type="InterPro" id="IPR027417">
    <property type="entry name" value="P-loop_NTPase"/>
</dbReference>
<evidence type="ECO:0000256" key="7">
    <source>
        <dbReference type="SAM" id="Phobius"/>
    </source>
</evidence>
<dbReference type="InterPro" id="IPR017871">
    <property type="entry name" value="ABC_transporter-like_CS"/>
</dbReference>
<dbReference type="InterPro" id="IPR036640">
    <property type="entry name" value="ABC1_TM_sf"/>
</dbReference>
<feature type="transmembrane region" description="Helical" evidence="7">
    <location>
        <begin position="14"/>
        <end position="39"/>
    </location>
</feature>
<comment type="subcellular location">
    <subcellularLocation>
        <location evidence="1">Cell membrane</location>
        <topology evidence="1">Multi-pass membrane protein</topology>
    </subcellularLocation>
</comment>
<dbReference type="RefSeq" id="WP_309556351.1">
    <property type="nucleotide sequence ID" value="NZ_JAVJAN010000017.1"/>
</dbReference>
<proteinExistence type="predicted"/>
<evidence type="ECO:0000256" key="2">
    <source>
        <dbReference type="ARBA" id="ARBA00022692"/>
    </source>
</evidence>
<dbReference type="InterPro" id="IPR011527">
    <property type="entry name" value="ABC1_TM_dom"/>
</dbReference>
<evidence type="ECO:0000256" key="3">
    <source>
        <dbReference type="ARBA" id="ARBA00022741"/>
    </source>
</evidence>
<evidence type="ECO:0000256" key="6">
    <source>
        <dbReference type="ARBA" id="ARBA00023136"/>
    </source>
</evidence>
<dbReference type="SUPFAM" id="SSF52540">
    <property type="entry name" value="P-loop containing nucleoside triphosphate hydrolases"/>
    <property type="match status" value="1"/>
</dbReference>
<dbReference type="InterPro" id="IPR003593">
    <property type="entry name" value="AAA+_ATPase"/>
</dbReference>
<feature type="transmembrane region" description="Helical" evidence="7">
    <location>
        <begin position="276"/>
        <end position="294"/>
    </location>
</feature>
<dbReference type="PROSITE" id="PS00211">
    <property type="entry name" value="ABC_TRANSPORTER_1"/>
    <property type="match status" value="1"/>
</dbReference>
<keyword evidence="4 10" id="KW-0067">ATP-binding</keyword>
<dbReference type="Gene3D" id="3.40.50.300">
    <property type="entry name" value="P-loop containing nucleotide triphosphate hydrolases"/>
    <property type="match status" value="1"/>
</dbReference>
<evidence type="ECO:0000313" key="11">
    <source>
        <dbReference type="Proteomes" id="UP001256646"/>
    </source>
</evidence>
<evidence type="ECO:0000256" key="4">
    <source>
        <dbReference type="ARBA" id="ARBA00022840"/>
    </source>
</evidence>
<dbReference type="Pfam" id="PF00664">
    <property type="entry name" value="ABC_membrane"/>
    <property type="match status" value="1"/>
</dbReference>
<keyword evidence="2 7" id="KW-0812">Transmembrane</keyword>
<dbReference type="InterPro" id="IPR003439">
    <property type="entry name" value="ABC_transporter-like_ATP-bd"/>
</dbReference>
<feature type="domain" description="ABC transmembrane type-1" evidence="9">
    <location>
        <begin position="16"/>
        <end position="274"/>
    </location>
</feature>
<keyword evidence="11" id="KW-1185">Reference proteome</keyword>
<dbReference type="Pfam" id="PF00005">
    <property type="entry name" value="ABC_tran"/>
    <property type="match status" value="1"/>
</dbReference>
<organism evidence="10 11">
    <name type="scientific">Clostridium aquiflavi</name>
    <dbReference type="NCBI Taxonomy" id="3073603"/>
    <lineage>
        <taxon>Bacteria</taxon>
        <taxon>Bacillati</taxon>
        <taxon>Bacillota</taxon>
        <taxon>Clostridia</taxon>
        <taxon>Eubacteriales</taxon>
        <taxon>Clostridiaceae</taxon>
        <taxon>Clostridium</taxon>
    </lineage>
</organism>
<keyword evidence="3" id="KW-0547">Nucleotide-binding</keyword>
<evidence type="ECO:0000259" key="9">
    <source>
        <dbReference type="PROSITE" id="PS50929"/>
    </source>
</evidence>
<comment type="caution">
    <text evidence="10">The sequence shown here is derived from an EMBL/GenBank/DDBJ whole genome shotgun (WGS) entry which is preliminary data.</text>
</comment>
<dbReference type="GO" id="GO:0005524">
    <property type="term" value="F:ATP binding"/>
    <property type="evidence" value="ECO:0007669"/>
    <property type="project" value="UniProtKB-KW"/>
</dbReference>
<dbReference type="PROSITE" id="PS50893">
    <property type="entry name" value="ABC_TRANSPORTER_2"/>
    <property type="match status" value="1"/>
</dbReference>
<reference evidence="10 11" key="1">
    <citation type="submission" date="2023-09" db="EMBL/GenBank/DDBJ databases">
        <authorList>
            <person name="Zhai L."/>
        </authorList>
    </citation>
    <scope>NUCLEOTIDE SEQUENCE [LARGE SCALE GENOMIC DNA]</scope>
    <source>
        <strain evidence="10 11">5 N-1</strain>
    </source>
</reference>
<protein>
    <submittedName>
        <fullName evidence="10">ABC transporter ATP-binding protein</fullName>
    </submittedName>
</protein>
<dbReference type="PANTHER" id="PTHR24221">
    <property type="entry name" value="ATP-BINDING CASSETTE SUB-FAMILY B"/>
    <property type="match status" value="1"/>
</dbReference>
<dbReference type="PANTHER" id="PTHR24221:SF397">
    <property type="entry name" value="ABC TRANSPORTER, ATP-BINDING TRANSMEMBRANE PROTEIN"/>
    <property type="match status" value="1"/>
</dbReference>
<evidence type="ECO:0000313" key="10">
    <source>
        <dbReference type="EMBL" id="MDR5587353.1"/>
    </source>
</evidence>
<dbReference type="InterPro" id="IPR039421">
    <property type="entry name" value="Type_1_exporter"/>
</dbReference>
<evidence type="ECO:0000256" key="5">
    <source>
        <dbReference type="ARBA" id="ARBA00022989"/>
    </source>
</evidence>
<keyword evidence="6 7" id="KW-0472">Membrane</keyword>
<feature type="transmembrane region" description="Helical" evidence="7">
    <location>
        <begin position="236"/>
        <end position="256"/>
    </location>
</feature>
<dbReference type="Gene3D" id="1.20.1560.10">
    <property type="entry name" value="ABC transporter type 1, transmembrane domain"/>
    <property type="match status" value="1"/>
</dbReference>
<feature type="transmembrane region" description="Helical" evidence="7">
    <location>
        <begin position="51"/>
        <end position="73"/>
    </location>
</feature>